<dbReference type="Gene3D" id="3.30.1330.10">
    <property type="entry name" value="PurM-like, N-terminal domain"/>
    <property type="match status" value="2"/>
</dbReference>
<dbReference type="PANTHER" id="PTHR43555">
    <property type="entry name" value="PHOSPHORIBOSYLFORMYLGLYCINAMIDINE SYNTHASE SUBUNIT PURL"/>
    <property type="match status" value="1"/>
</dbReference>
<feature type="binding site" evidence="8">
    <location>
        <position position="682"/>
    </location>
    <ligand>
        <name>ATP</name>
        <dbReference type="ChEBI" id="CHEBI:30616"/>
    </ligand>
</feature>
<dbReference type="GO" id="GO:0006189">
    <property type="term" value="P:'de novo' IMP biosynthetic process"/>
    <property type="evidence" value="ECO:0007669"/>
    <property type="project" value="UniProtKB-UniRule"/>
</dbReference>
<dbReference type="EMBL" id="DTOZ01000167">
    <property type="protein sequence ID" value="HGE78687.1"/>
    <property type="molecule type" value="Genomic_DNA"/>
</dbReference>
<dbReference type="EC" id="6.3.5.3" evidence="8"/>
<dbReference type="Pfam" id="PF18072">
    <property type="entry name" value="FGAR-AT_linker"/>
    <property type="match status" value="1"/>
</dbReference>
<evidence type="ECO:0000256" key="3">
    <source>
        <dbReference type="ARBA" id="ARBA00022723"/>
    </source>
</evidence>
<dbReference type="GO" id="GO:0000287">
    <property type="term" value="F:magnesium ion binding"/>
    <property type="evidence" value="ECO:0007669"/>
    <property type="project" value="UniProtKB-UniRule"/>
</dbReference>
<feature type="binding site" evidence="8">
    <location>
        <position position="722"/>
    </location>
    <ligand>
        <name>substrate</name>
    </ligand>
</feature>
<evidence type="ECO:0000256" key="1">
    <source>
        <dbReference type="ARBA" id="ARBA00022490"/>
    </source>
</evidence>
<dbReference type="InterPro" id="IPR010918">
    <property type="entry name" value="PurM-like_C_dom"/>
</dbReference>
<dbReference type="Gene3D" id="1.10.8.750">
    <property type="entry name" value="Phosphoribosylformylglycinamidine synthase, linker domain"/>
    <property type="match status" value="1"/>
</dbReference>
<sequence length="930" mass="104162">MYRIEIKRKNDPRGKFVKEDFETIGFKGINSVEVKDVYYIYDKIPYRDVVLLAEKLFCDPVAEEYRICSGKGFEILYNPGVSDPKEESIKKAAMDLGIRLKNVKTGLNYIFKGRFNSKQLKEYASLFLYNPLIQHIRQIGETEYKPKRQKYLYLKINLNTDLVKLSRDMGLSLSKLEMETIKKYFDKLNREPTDVELETIAQTWSEHCRHKTFLGKIRFGKTLIDNLLKNTIMRATKEINHPLCLSVFHDNSGVIDFDGEYGVCFKVETHNHPSALEPYGGAATGIGGVIRDIMGTGLGAKPIMNTDVFCFGNPEIDYKKIPAGVLHPRRIIKGVYQGVRDYGNRMGIPTKSGAVYFDEAFLYNPLVYCGTVGLIRKDRIKKGAKPNDLILLVGGRTGRDGIHGATFSSAELSIEAEKSCVQIGNPIIEKRVLDCLLKVSELGILNSVTDCGGGGLSSAIGEMGKNIGALVHLEKVPLKYAGLTPREIWISESQERMILAVPEEHIRRVKRIFESEGVEATVIGRFTNNKRLILYYKNQKVCDIDMDFLHNGLPMPEKKAIKRKSLSKNINFPLPRDLNKIMLEIVGSLNCCSREWLVREYDHEVQGASVIKPFVGIYQDGHQDGVVIKPLLHKNKGIIVSCGINPSYGKYDPYNMALSVIDEALRNLVATGGDITKSAMLDNFCFASPDREEVLGDIVLSARGCYDGAKAFGVPFISGKDSLNNEWLDQDGKSHLIPPTLLISAIGIIEDVTKCITMDFKKGNSFVYLIGITKEELGGSEYFRLSKLNGGRVPGVDLKTAPRVMKALHWAIINGLVLSCHDLSEGGLGLSLSEMAMAGDIGVEIDLSMVKFLGRNRRPDILLFSESNTRFLVEVAPENAPAFEKIMGKLPFSMIGKTINSRRVRVFNSKDLIIDLDIPCLRKRWKRRII</sequence>
<feature type="active site" description="Proton acceptor" evidence="8">
    <location>
        <position position="270"/>
    </location>
</feature>
<evidence type="ECO:0000256" key="4">
    <source>
        <dbReference type="ARBA" id="ARBA00022741"/>
    </source>
</evidence>
<dbReference type="Gene3D" id="3.30.1280.10">
    <property type="entry name" value="Phosphoribosylformylglycinamidine synthase subunit PurS"/>
    <property type="match status" value="2"/>
</dbReference>
<dbReference type="Pfam" id="PF02769">
    <property type="entry name" value="AIRS_C"/>
    <property type="match status" value="2"/>
</dbReference>
<dbReference type="Pfam" id="PF00586">
    <property type="entry name" value="AIRS"/>
    <property type="match status" value="2"/>
</dbReference>
<comment type="caution">
    <text evidence="8">Lacks conserved residue(s) required for the propagation of feature annotation.</text>
</comment>
<dbReference type="HAMAP" id="MF_00420">
    <property type="entry name" value="PurL_2"/>
    <property type="match status" value="1"/>
</dbReference>
<dbReference type="InterPro" id="IPR036604">
    <property type="entry name" value="PurS-like_sf"/>
</dbReference>
<accession>A0A7V3VUK4</accession>
<dbReference type="InterPro" id="IPR036676">
    <property type="entry name" value="PurM-like_C_sf"/>
</dbReference>
<feature type="domain" description="PurM-like C-terminal" evidence="10">
    <location>
        <begin position="769"/>
        <end position="906"/>
    </location>
</feature>
<feature type="domain" description="PurM-like N-terminal" evidence="9">
    <location>
        <begin position="624"/>
        <end position="749"/>
    </location>
</feature>
<dbReference type="Gene3D" id="3.90.650.10">
    <property type="entry name" value="PurM-like C-terminal domain"/>
    <property type="match status" value="2"/>
</dbReference>
<evidence type="ECO:0000256" key="8">
    <source>
        <dbReference type="HAMAP-Rule" id="MF_00420"/>
    </source>
</evidence>
<comment type="subcellular location">
    <subcellularLocation>
        <location evidence="8">Cytoplasm</location>
    </subcellularLocation>
</comment>
<feature type="binding site" evidence="8">
    <location>
        <begin position="492"/>
        <end position="494"/>
    </location>
    <ligand>
        <name>substrate</name>
    </ligand>
</feature>
<dbReference type="AlphaFoldDB" id="A0A7V3VUK4"/>
<keyword evidence="1 8" id="KW-0963">Cytoplasm</keyword>
<evidence type="ECO:0000259" key="10">
    <source>
        <dbReference type="Pfam" id="PF02769"/>
    </source>
</evidence>
<comment type="subunit">
    <text evidence="8">Monomer. Part of the FGAM synthase complex composed of 1 PurL, 1 PurQ and 2 PurS subunits.</text>
</comment>
<evidence type="ECO:0000313" key="12">
    <source>
        <dbReference type="EMBL" id="HGE78687.1"/>
    </source>
</evidence>
<feature type="binding site" evidence="8">
    <location>
        <position position="450"/>
    </location>
    <ligand>
        <name>Mg(2+)</name>
        <dbReference type="ChEBI" id="CHEBI:18420"/>
        <label>2</label>
    </ligand>
</feature>
<dbReference type="PANTHER" id="PTHR43555:SF1">
    <property type="entry name" value="PHOSPHORIBOSYLFORMYLGLYCINAMIDINE SYNTHASE SUBUNIT PURL"/>
    <property type="match status" value="1"/>
</dbReference>
<keyword evidence="2 8" id="KW-0436">Ligase</keyword>
<dbReference type="InterPro" id="IPR041609">
    <property type="entry name" value="PurL_linker"/>
</dbReference>
<feature type="binding site" evidence="8">
    <location>
        <position position="422"/>
    </location>
    <ligand>
        <name>substrate</name>
    </ligand>
</feature>
<comment type="caution">
    <text evidence="12">The sequence shown here is derived from an EMBL/GenBank/DDBJ whole genome shotgun (WGS) entry which is preliminary data.</text>
</comment>
<dbReference type="GO" id="GO:0004642">
    <property type="term" value="F:phosphoribosylformylglycinamidine synthase activity"/>
    <property type="evidence" value="ECO:0007669"/>
    <property type="project" value="UniProtKB-UniRule"/>
</dbReference>
<evidence type="ECO:0000259" key="11">
    <source>
        <dbReference type="Pfam" id="PF18072"/>
    </source>
</evidence>
<comment type="pathway">
    <text evidence="8">Purine metabolism; IMP biosynthesis via de novo pathway; 5-amino-1-(5-phospho-D-ribosyl)imidazole from N(2)-formyl-N(1)-(5-phospho-D-ribosyl)glycinamide: step 1/2.</text>
</comment>
<comment type="catalytic activity">
    <reaction evidence="8">
        <text>N(2)-formyl-N(1)-(5-phospho-beta-D-ribosyl)glycinamide + L-glutamine + ATP + H2O = 2-formamido-N(1)-(5-O-phospho-beta-D-ribosyl)acetamidine + L-glutamate + ADP + phosphate + H(+)</text>
        <dbReference type="Rhea" id="RHEA:17129"/>
        <dbReference type="ChEBI" id="CHEBI:15377"/>
        <dbReference type="ChEBI" id="CHEBI:15378"/>
        <dbReference type="ChEBI" id="CHEBI:29985"/>
        <dbReference type="ChEBI" id="CHEBI:30616"/>
        <dbReference type="ChEBI" id="CHEBI:43474"/>
        <dbReference type="ChEBI" id="CHEBI:58359"/>
        <dbReference type="ChEBI" id="CHEBI:147286"/>
        <dbReference type="ChEBI" id="CHEBI:147287"/>
        <dbReference type="ChEBI" id="CHEBI:456216"/>
        <dbReference type="EC" id="6.3.5.3"/>
    </reaction>
</comment>
<evidence type="ECO:0000256" key="5">
    <source>
        <dbReference type="ARBA" id="ARBA00022755"/>
    </source>
</evidence>
<keyword evidence="7 8" id="KW-0460">Magnesium</keyword>
<feature type="active site" evidence="8">
    <location>
        <position position="207"/>
    </location>
</feature>
<keyword evidence="4 8" id="KW-0547">Nucleotide-binding</keyword>
<feature type="binding site" evidence="8">
    <location>
        <position position="268"/>
    </location>
    <ligand>
        <name>Mg(2+)</name>
        <dbReference type="ChEBI" id="CHEBI:18420"/>
        <label>1</label>
    </ligand>
</feature>
<dbReference type="SUPFAM" id="SSF56042">
    <property type="entry name" value="PurM C-terminal domain-like"/>
    <property type="match status" value="2"/>
</dbReference>
<dbReference type="SUPFAM" id="SSF55326">
    <property type="entry name" value="PurM N-terminal domain-like"/>
    <property type="match status" value="2"/>
</dbReference>
<feature type="binding site" evidence="8">
    <location>
        <position position="266"/>
    </location>
    <ligand>
        <name>ATP</name>
        <dbReference type="ChEBI" id="CHEBI:30616"/>
    </ligand>
</feature>
<dbReference type="GO" id="GO:0005524">
    <property type="term" value="F:ATP binding"/>
    <property type="evidence" value="ECO:0007669"/>
    <property type="project" value="UniProtKB-UniRule"/>
</dbReference>
<name>A0A7V3VUK4_UNCW3</name>
<comment type="function">
    <text evidence="8">Part of the phosphoribosylformylglycinamidine synthase complex involved in the purines biosynthetic pathway. Catalyzes the ATP-dependent conversion of formylglycinamide ribonucleotide (FGAR) and glutamine to yield formylglycinamidine ribonucleotide (FGAM) and glutamate. The FGAM synthase complex is composed of three subunits. PurQ produces an ammonia molecule by converting glutamine to glutamate. PurL transfers the ammonia molecule to FGAR to form FGAM in an ATP-dependent manner. PurS interacts with PurQ and PurL and is thought to assist in the transfer of the ammonia molecule from PurQ to PurL.</text>
</comment>
<comment type="similarity">
    <text evidence="8">Belongs to the FGAMS family.</text>
</comment>
<protein>
    <recommendedName>
        <fullName evidence="8">Phosphoribosylformylglycinamidine synthase subunit PurL</fullName>
        <shortName evidence="8">FGAM synthase</shortName>
        <ecNumber evidence="8">6.3.5.3</ecNumber>
    </recommendedName>
    <alternativeName>
        <fullName evidence="8">Formylglycinamide ribonucleotide amidotransferase subunit II</fullName>
        <shortName evidence="8">FGAR amidotransferase II</shortName>
        <shortName evidence="8">FGAR-AT II</shortName>
    </alternativeName>
    <alternativeName>
        <fullName evidence="8">Glutamine amidotransferase PurL</fullName>
    </alternativeName>
    <alternativeName>
        <fullName evidence="8">Phosphoribosylformylglycinamidine synthase subunit II</fullName>
    </alternativeName>
</protein>
<dbReference type="GO" id="GO:0005737">
    <property type="term" value="C:cytoplasm"/>
    <property type="evidence" value="ECO:0007669"/>
    <property type="project" value="UniProtKB-SubCell"/>
</dbReference>
<feature type="domain" description="PurM-like C-terminal" evidence="10">
    <location>
        <begin position="385"/>
        <end position="536"/>
    </location>
</feature>
<feature type="domain" description="Phosphoribosylformylglycinamidine synthase linker" evidence="11">
    <location>
        <begin position="163"/>
        <end position="211"/>
    </location>
</feature>
<dbReference type="UniPathway" id="UPA00074">
    <property type="reaction ID" value="UER00128"/>
</dbReference>
<evidence type="ECO:0000256" key="7">
    <source>
        <dbReference type="ARBA" id="ARBA00022842"/>
    </source>
</evidence>
<feature type="domain" description="PurM-like N-terminal" evidence="9">
    <location>
        <begin position="250"/>
        <end position="375"/>
    </location>
</feature>
<evidence type="ECO:0000256" key="2">
    <source>
        <dbReference type="ARBA" id="ARBA00022598"/>
    </source>
</evidence>
<reference evidence="12" key="1">
    <citation type="journal article" date="2020" name="mSystems">
        <title>Genome- and Community-Level Interaction Insights into Carbon Utilization and Element Cycling Functions of Hydrothermarchaeota in Hydrothermal Sediment.</title>
        <authorList>
            <person name="Zhou Z."/>
            <person name="Liu Y."/>
            <person name="Xu W."/>
            <person name="Pan J."/>
            <person name="Luo Z.H."/>
            <person name="Li M."/>
        </authorList>
    </citation>
    <scope>NUCLEOTIDE SEQUENCE [LARGE SCALE GENOMIC DNA]</scope>
    <source>
        <strain evidence="12">SpSt-961</strain>
    </source>
</reference>
<feature type="binding site" evidence="8">
    <location>
        <position position="719"/>
    </location>
    <ligand>
        <name>ATP</name>
        <dbReference type="ChEBI" id="CHEBI:30616"/>
    </ligand>
</feature>
<dbReference type="InterPro" id="IPR010074">
    <property type="entry name" value="PRibForGlyAmidine_synth_PurL"/>
</dbReference>
<keyword evidence="6 8" id="KW-0067">ATP-binding</keyword>
<dbReference type="CDD" id="cd02203">
    <property type="entry name" value="PurL_repeat1"/>
    <property type="match status" value="1"/>
</dbReference>
<gene>
    <name evidence="8 12" type="primary">purL</name>
    <name evidence="12" type="ORF">ENX68_06815</name>
</gene>
<feature type="binding site" evidence="8">
    <location>
        <position position="292"/>
    </location>
    <ligand>
        <name>Mg(2+)</name>
        <dbReference type="ChEBI" id="CHEBI:18420"/>
        <label>2</label>
    </ligand>
</feature>
<evidence type="ECO:0000256" key="6">
    <source>
        <dbReference type="ARBA" id="ARBA00022840"/>
    </source>
</evidence>
<dbReference type="InterPro" id="IPR016188">
    <property type="entry name" value="PurM-like_N"/>
</dbReference>
<feature type="binding site" evidence="8">
    <location>
        <position position="291"/>
    </location>
    <ligand>
        <name>substrate</name>
    </ligand>
</feature>
<proteinExistence type="inferred from homology"/>
<evidence type="ECO:0000259" key="9">
    <source>
        <dbReference type="Pfam" id="PF00586"/>
    </source>
</evidence>
<dbReference type="InterPro" id="IPR036921">
    <property type="entry name" value="PurM-like_N_sf"/>
</dbReference>
<keyword evidence="5 8" id="KW-0658">Purine biosynthesis</keyword>
<keyword evidence="3 8" id="KW-0479">Metal-binding</keyword>
<dbReference type="NCBIfam" id="TIGR01736">
    <property type="entry name" value="FGAM_synth_II"/>
    <property type="match status" value="1"/>
</dbReference>
<organism evidence="12">
    <name type="scientific">candidate division WOR-3 bacterium</name>
    <dbReference type="NCBI Taxonomy" id="2052148"/>
    <lineage>
        <taxon>Bacteria</taxon>
        <taxon>Bacteria division WOR-3</taxon>
    </lineage>
</organism>
<dbReference type="CDD" id="cd02204">
    <property type="entry name" value="PurL_repeat2"/>
    <property type="match status" value="1"/>
</dbReference>
<dbReference type="SUPFAM" id="SSF82697">
    <property type="entry name" value="PurS-like"/>
    <property type="match status" value="2"/>
</dbReference>